<dbReference type="Proteomes" id="UP001151760">
    <property type="component" value="Unassembled WGS sequence"/>
</dbReference>
<name>A0ABQ5HMN2_9ASTR</name>
<proteinExistence type="predicted"/>
<evidence type="ECO:0000313" key="3">
    <source>
        <dbReference type="Proteomes" id="UP001151760"/>
    </source>
</evidence>
<dbReference type="PANTHER" id="PTHR42648">
    <property type="entry name" value="TRANSPOSASE, PUTATIVE-RELATED"/>
    <property type="match status" value="1"/>
</dbReference>
<dbReference type="InterPro" id="IPR039537">
    <property type="entry name" value="Retrotran_Ty1/copia-like"/>
</dbReference>
<organism evidence="2 3">
    <name type="scientific">Tanacetum coccineum</name>
    <dbReference type="NCBI Taxonomy" id="301880"/>
    <lineage>
        <taxon>Eukaryota</taxon>
        <taxon>Viridiplantae</taxon>
        <taxon>Streptophyta</taxon>
        <taxon>Embryophyta</taxon>
        <taxon>Tracheophyta</taxon>
        <taxon>Spermatophyta</taxon>
        <taxon>Magnoliopsida</taxon>
        <taxon>eudicotyledons</taxon>
        <taxon>Gunneridae</taxon>
        <taxon>Pentapetalae</taxon>
        <taxon>asterids</taxon>
        <taxon>campanulids</taxon>
        <taxon>Asterales</taxon>
        <taxon>Asteraceae</taxon>
        <taxon>Asteroideae</taxon>
        <taxon>Anthemideae</taxon>
        <taxon>Anthemidinae</taxon>
        <taxon>Tanacetum</taxon>
    </lineage>
</organism>
<protein>
    <submittedName>
        <fullName evidence="2">Ribonuclease H-like domain-containing protein</fullName>
    </submittedName>
</protein>
<dbReference type="PANTHER" id="PTHR42648:SF30">
    <property type="entry name" value="RIBONUCLEASE H-LIKE DOMAIN, GAG-PRE-INTEGRASE DOMAIN PROTEIN-RELATED"/>
    <property type="match status" value="1"/>
</dbReference>
<evidence type="ECO:0000313" key="2">
    <source>
        <dbReference type="EMBL" id="GJT89065.1"/>
    </source>
</evidence>
<feature type="domain" description="GAG-pre-integrase" evidence="1">
    <location>
        <begin position="19"/>
        <end position="75"/>
    </location>
</feature>
<sequence>MTRRVLLRCDSTGDLYSVTAPSPIPHAFFASQHTWHQRLGHPGGEVLRRLVFSHFISYHKEKPLVLCHACQLGKHMRLPFVSFNTVISSCFDIIHSNVWTSPIASLSGFKYYVLFLDHYSQFMSRPTKAEPRGVTY</sequence>
<keyword evidence="3" id="KW-1185">Reference proteome</keyword>
<accession>A0ABQ5HMN2</accession>
<reference evidence="2" key="2">
    <citation type="submission" date="2022-01" db="EMBL/GenBank/DDBJ databases">
        <authorList>
            <person name="Yamashiro T."/>
            <person name="Shiraishi A."/>
            <person name="Satake H."/>
            <person name="Nakayama K."/>
        </authorList>
    </citation>
    <scope>NUCLEOTIDE SEQUENCE</scope>
</reference>
<dbReference type="EMBL" id="BQNB010019788">
    <property type="protein sequence ID" value="GJT89065.1"/>
    <property type="molecule type" value="Genomic_DNA"/>
</dbReference>
<dbReference type="InterPro" id="IPR025724">
    <property type="entry name" value="GAG-pre-integrase_dom"/>
</dbReference>
<reference evidence="2" key="1">
    <citation type="journal article" date="2022" name="Int. J. Mol. Sci.">
        <title>Draft Genome of Tanacetum Coccineum: Genomic Comparison of Closely Related Tanacetum-Family Plants.</title>
        <authorList>
            <person name="Yamashiro T."/>
            <person name="Shiraishi A."/>
            <person name="Nakayama K."/>
            <person name="Satake H."/>
        </authorList>
    </citation>
    <scope>NUCLEOTIDE SEQUENCE</scope>
</reference>
<gene>
    <name evidence="2" type="ORF">Tco_1070782</name>
</gene>
<comment type="caution">
    <text evidence="2">The sequence shown here is derived from an EMBL/GenBank/DDBJ whole genome shotgun (WGS) entry which is preliminary data.</text>
</comment>
<dbReference type="Pfam" id="PF13976">
    <property type="entry name" value="gag_pre-integrs"/>
    <property type="match status" value="1"/>
</dbReference>
<evidence type="ECO:0000259" key="1">
    <source>
        <dbReference type="Pfam" id="PF13976"/>
    </source>
</evidence>